<evidence type="ECO:0000256" key="2">
    <source>
        <dbReference type="ARBA" id="ARBA00022475"/>
    </source>
</evidence>
<feature type="transmembrane region" description="Helical" evidence="6">
    <location>
        <begin position="165"/>
        <end position="192"/>
    </location>
</feature>
<organism evidence="7 8">
    <name type="scientific">Trachymyrmex cornetzi</name>
    <dbReference type="NCBI Taxonomy" id="471704"/>
    <lineage>
        <taxon>Eukaryota</taxon>
        <taxon>Metazoa</taxon>
        <taxon>Ecdysozoa</taxon>
        <taxon>Arthropoda</taxon>
        <taxon>Hexapoda</taxon>
        <taxon>Insecta</taxon>
        <taxon>Pterygota</taxon>
        <taxon>Neoptera</taxon>
        <taxon>Endopterygota</taxon>
        <taxon>Hymenoptera</taxon>
        <taxon>Apocrita</taxon>
        <taxon>Aculeata</taxon>
        <taxon>Formicoidea</taxon>
        <taxon>Formicidae</taxon>
        <taxon>Myrmicinae</taxon>
        <taxon>Trachymyrmex</taxon>
    </lineage>
</organism>
<protein>
    <recommendedName>
        <fullName evidence="6">Gustatory receptor</fullName>
    </recommendedName>
</protein>
<dbReference type="InterPro" id="IPR013604">
    <property type="entry name" value="7TM_chemorcpt"/>
</dbReference>
<keyword evidence="5 6" id="KW-0472">Membrane</keyword>
<dbReference type="GO" id="GO:0005886">
    <property type="term" value="C:plasma membrane"/>
    <property type="evidence" value="ECO:0007669"/>
    <property type="project" value="UniProtKB-SubCell"/>
</dbReference>
<feature type="transmembrane region" description="Helical" evidence="6">
    <location>
        <begin position="38"/>
        <end position="56"/>
    </location>
</feature>
<dbReference type="STRING" id="471704.A0A195EKG6"/>
<dbReference type="GO" id="GO:0050909">
    <property type="term" value="P:sensory perception of taste"/>
    <property type="evidence" value="ECO:0007669"/>
    <property type="project" value="InterPro"/>
</dbReference>
<comment type="function">
    <text evidence="6">Gustatory receptor which mediates acceptance or avoidance behavior, depending on its substrates.</text>
</comment>
<keyword evidence="6" id="KW-0807">Transducer</keyword>
<reference evidence="7 8" key="1">
    <citation type="submission" date="2015-09" db="EMBL/GenBank/DDBJ databases">
        <title>Trachymyrmex cornetzi WGS genome.</title>
        <authorList>
            <person name="Nygaard S."/>
            <person name="Hu H."/>
            <person name="Boomsma J."/>
            <person name="Zhang G."/>
        </authorList>
    </citation>
    <scope>NUCLEOTIDE SEQUENCE [LARGE SCALE GENOMIC DNA]</scope>
    <source>
        <strain evidence="7">Tcor2-1</strain>
        <tissue evidence="7">Whole body</tissue>
    </source>
</reference>
<evidence type="ECO:0000256" key="4">
    <source>
        <dbReference type="ARBA" id="ARBA00022989"/>
    </source>
</evidence>
<evidence type="ECO:0000313" key="7">
    <source>
        <dbReference type="EMBL" id="KYN28760.1"/>
    </source>
</evidence>
<sequence length="403" mass="47807">MKLFARPKCFSEALRLVTILSCLLGFRAFEYPRGYSRPILSFIYFLFMYGTFYSGAFRIQEKFYANNVKMLRMEYVLYQLLSHLFIVSIIFKMFLGWWHTKKFKVCYKKIFEIDKTLRQLGLSVNYDRLYFVTIGIITVWITTAFIISTMLFVQLQIHTNIFTSIYIILVHMYALITIGINTFEFCIFVKYLEIKFKLVNQLLSENLTNLSTKEIKLGVFELTEKDYANTKKRKHILSMKMIFRRRRRVQQIHLELCKISKIVCTVFGIQIAWEIGEIIMFLIGALYNLYVRFIIQQYKVKNWANQTTFALAICFLCIVKAVPLSRICKYAAVEGNKTIEIIHAINGCDANTNIQEEVCFCYTIKLYIYRMFKGVKTLDLPGKMTFFKEMFRTKVLRYKKIYL</sequence>
<gene>
    <name evidence="7" type="ORF">ALC57_01723</name>
</gene>
<comment type="similarity">
    <text evidence="6">Belongs to the insect chemoreceptor superfamily. Gustatory receptor (GR) family.</text>
</comment>
<dbReference type="Proteomes" id="UP000078492">
    <property type="component" value="Unassembled WGS sequence"/>
</dbReference>
<keyword evidence="2 6" id="KW-1003">Cell membrane</keyword>
<dbReference type="AlphaFoldDB" id="A0A195EKG6"/>
<evidence type="ECO:0000256" key="3">
    <source>
        <dbReference type="ARBA" id="ARBA00022692"/>
    </source>
</evidence>
<keyword evidence="4 6" id="KW-1133">Transmembrane helix</keyword>
<accession>A0A195EKG6</accession>
<proteinExistence type="inferred from homology"/>
<evidence type="ECO:0000256" key="1">
    <source>
        <dbReference type="ARBA" id="ARBA00004651"/>
    </source>
</evidence>
<feature type="transmembrane region" description="Helical" evidence="6">
    <location>
        <begin position="76"/>
        <end position="98"/>
    </location>
</feature>
<comment type="caution">
    <text evidence="6">Lacks conserved residue(s) required for the propagation of feature annotation.</text>
</comment>
<dbReference type="Pfam" id="PF08395">
    <property type="entry name" value="7tm_7"/>
    <property type="match status" value="1"/>
</dbReference>
<evidence type="ECO:0000256" key="6">
    <source>
        <dbReference type="RuleBase" id="RU363108"/>
    </source>
</evidence>
<evidence type="ECO:0000256" key="5">
    <source>
        <dbReference type="ARBA" id="ARBA00023136"/>
    </source>
</evidence>
<keyword evidence="6" id="KW-0675">Receptor</keyword>
<name>A0A195EKG6_9HYME</name>
<feature type="transmembrane region" description="Helical" evidence="6">
    <location>
        <begin position="129"/>
        <end position="153"/>
    </location>
</feature>
<dbReference type="EMBL" id="KQ978739">
    <property type="protein sequence ID" value="KYN28760.1"/>
    <property type="molecule type" value="Genomic_DNA"/>
</dbReference>
<keyword evidence="8" id="KW-1185">Reference proteome</keyword>
<comment type="subcellular location">
    <subcellularLocation>
        <location evidence="1 6">Cell membrane</location>
        <topology evidence="1 6">Multi-pass membrane protein</topology>
    </subcellularLocation>
</comment>
<keyword evidence="3 6" id="KW-0812">Transmembrane</keyword>
<feature type="transmembrane region" description="Helical" evidence="6">
    <location>
        <begin position="271"/>
        <end position="291"/>
    </location>
</feature>
<evidence type="ECO:0000313" key="8">
    <source>
        <dbReference type="Proteomes" id="UP000078492"/>
    </source>
</evidence>
<dbReference type="GO" id="GO:0007165">
    <property type="term" value="P:signal transduction"/>
    <property type="evidence" value="ECO:0007669"/>
    <property type="project" value="UniProtKB-KW"/>
</dbReference>